<evidence type="ECO:0000313" key="10">
    <source>
        <dbReference type="EMBL" id="GEK97237.1"/>
    </source>
</evidence>
<feature type="transmembrane region" description="Helical" evidence="7">
    <location>
        <begin position="38"/>
        <end position="57"/>
    </location>
</feature>
<dbReference type="SUPFAM" id="SSF90123">
    <property type="entry name" value="ABC transporter transmembrane region"/>
    <property type="match status" value="1"/>
</dbReference>
<dbReference type="Pfam" id="PF00005">
    <property type="entry name" value="ABC_tran"/>
    <property type="match status" value="1"/>
</dbReference>
<name>A0A511BHG1_9PROT</name>
<dbReference type="Gene3D" id="1.20.1560.10">
    <property type="entry name" value="ABC transporter type 1, transmembrane domain"/>
    <property type="match status" value="1"/>
</dbReference>
<evidence type="ECO:0000256" key="3">
    <source>
        <dbReference type="ARBA" id="ARBA00022741"/>
    </source>
</evidence>
<dbReference type="SMART" id="SM00382">
    <property type="entry name" value="AAA"/>
    <property type="match status" value="1"/>
</dbReference>
<dbReference type="InterPro" id="IPR003439">
    <property type="entry name" value="ABC_transporter-like_ATP-bd"/>
</dbReference>
<accession>A0A511BHG1</accession>
<dbReference type="AlphaFoldDB" id="A0A511BHG1"/>
<feature type="transmembrane region" description="Helical" evidence="7">
    <location>
        <begin position="144"/>
        <end position="167"/>
    </location>
</feature>
<evidence type="ECO:0000256" key="2">
    <source>
        <dbReference type="ARBA" id="ARBA00022692"/>
    </source>
</evidence>
<evidence type="ECO:0008006" key="12">
    <source>
        <dbReference type="Google" id="ProtNLM"/>
    </source>
</evidence>
<feature type="transmembrane region" description="Helical" evidence="7">
    <location>
        <begin position="173"/>
        <end position="191"/>
    </location>
</feature>
<dbReference type="PANTHER" id="PTHR43394:SF1">
    <property type="entry name" value="ATP-BINDING CASSETTE SUB-FAMILY B MEMBER 10, MITOCHONDRIAL"/>
    <property type="match status" value="1"/>
</dbReference>
<sequence length="565" mass="60242">MSNSVPEVSTFGTSTPESHSATALSRILHVWRPQRSRLITGLILAELAVCAGLALMGQAGGRIAGAAIGVSAGYLLLRLSGIGQIVLRYSERLYTHDAMFRALADLRVWFYRKLAGGAAAGLGFQRSGDLLSRLVSDVQTLDNLYLRILVPLVSAGLTLPIVLLVWFRAGVGAGLTAGALFAVLAFVLPLMGARLSRRFGPDILKAEADLRVAALDLTSGLREARAFGAEDVLAAAVTSRQETLFRAQRRQQIRMALMQGFAGFVAKAGVVVILCATAGILFPRTPVIAGLTALFVAITALEGVTSLGRAGLLSGQVAHAARRIVEVADHAPPAPEGTAPLPASRELQLENVTFRWAPDRAPVFHNLTLTLRQGERVALIGHSGAGKSSLAALLLKAASPERGKILLGGTDITTLRDDDLRRQIAWLSQASHLFDDTIRGNLLLGRTDLSDKELWSALEQARIANVIRDLPDGLDTWIGEGGSKLSGGQGRRIALARVLLSDAPILVLDEPATGLDAETERAFLETLNVATEGRSVLLIAHRLTGVEKLDRIWRLEDGQVISIAC</sequence>
<comment type="caution">
    <text evidence="10">The sequence shown here is derived from an EMBL/GenBank/DDBJ whole genome shotgun (WGS) entry which is preliminary data.</text>
</comment>
<evidence type="ECO:0000313" key="11">
    <source>
        <dbReference type="Proteomes" id="UP000321079"/>
    </source>
</evidence>
<keyword evidence="11" id="KW-1185">Reference proteome</keyword>
<dbReference type="SUPFAM" id="SSF52540">
    <property type="entry name" value="P-loop containing nucleoside triphosphate hydrolases"/>
    <property type="match status" value="1"/>
</dbReference>
<reference evidence="10 11" key="1">
    <citation type="submission" date="2019-07" db="EMBL/GenBank/DDBJ databases">
        <title>Whole genome shotgun sequence of Gluconobacter kanchanaburiensis NBRC 103587.</title>
        <authorList>
            <person name="Hosoyama A."/>
            <person name="Uohara A."/>
            <person name="Ohji S."/>
            <person name="Ichikawa N."/>
        </authorList>
    </citation>
    <scope>NUCLEOTIDE SEQUENCE [LARGE SCALE GENOMIC DNA]</scope>
    <source>
        <strain evidence="10 11">NBRC 103587</strain>
    </source>
</reference>
<dbReference type="Pfam" id="PF00664">
    <property type="entry name" value="ABC_membrane"/>
    <property type="match status" value="1"/>
</dbReference>
<dbReference type="GO" id="GO:0005524">
    <property type="term" value="F:ATP binding"/>
    <property type="evidence" value="ECO:0007669"/>
    <property type="project" value="UniProtKB-KW"/>
</dbReference>
<dbReference type="InterPro" id="IPR027417">
    <property type="entry name" value="P-loop_NTPase"/>
</dbReference>
<dbReference type="EMBL" id="BJVA01000019">
    <property type="protein sequence ID" value="GEK97237.1"/>
    <property type="molecule type" value="Genomic_DNA"/>
</dbReference>
<dbReference type="GO" id="GO:0005886">
    <property type="term" value="C:plasma membrane"/>
    <property type="evidence" value="ECO:0007669"/>
    <property type="project" value="UniProtKB-SubCell"/>
</dbReference>
<evidence type="ECO:0000256" key="4">
    <source>
        <dbReference type="ARBA" id="ARBA00022840"/>
    </source>
</evidence>
<dbReference type="InterPro" id="IPR003593">
    <property type="entry name" value="AAA+_ATPase"/>
</dbReference>
<gene>
    <name evidence="10" type="ORF">GKA01_24340</name>
</gene>
<dbReference type="Proteomes" id="UP000321079">
    <property type="component" value="Unassembled WGS sequence"/>
</dbReference>
<dbReference type="PANTHER" id="PTHR43394">
    <property type="entry name" value="ATP-DEPENDENT PERMEASE MDL1, MITOCHONDRIAL"/>
    <property type="match status" value="1"/>
</dbReference>
<dbReference type="GO" id="GO:0045454">
    <property type="term" value="P:cell redox homeostasis"/>
    <property type="evidence" value="ECO:0007669"/>
    <property type="project" value="InterPro"/>
</dbReference>
<keyword evidence="2 7" id="KW-0812">Transmembrane</keyword>
<comment type="subcellular location">
    <subcellularLocation>
        <location evidence="1">Cell membrane</location>
        <topology evidence="1">Multi-pass membrane protein</topology>
    </subcellularLocation>
</comment>
<keyword evidence="3" id="KW-0547">Nucleotide-binding</keyword>
<keyword evidence="5 7" id="KW-1133">Transmembrane helix</keyword>
<evidence type="ECO:0000259" key="8">
    <source>
        <dbReference type="PROSITE" id="PS50893"/>
    </source>
</evidence>
<dbReference type="GO" id="GO:0016887">
    <property type="term" value="F:ATP hydrolysis activity"/>
    <property type="evidence" value="ECO:0007669"/>
    <property type="project" value="InterPro"/>
</dbReference>
<feature type="transmembrane region" description="Helical" evidence="7">
    <location>
        <begin position="256"/>
        <end position="281"/>
    </location>
</feature>
<dbReference type="Gene3D" id="3.40.50.300">
    <property type="entry name" value="P-loop containing nucleotide triphosphate hydrolases"/>
    <property type="match status" value="1"/>
</dbReference>
<feature type="domain" description="ABC transmembrane type-1" evidence="9">
    <location>
        <begin position="75"/>
        <end position="274"/>
    </location>
</feature>
<organism evidence="10 11">
    <name type="scientific">Gluconobacter kanchanaburiensis NBRC 103587</name>
    <dbReference type="NCBI Taxonomy" id="1307948"/>
    <lineage>
        <taxon>Bacteria</taxon>
        <taxon>Pseudomonadati</taxon>
        <taxon>Pseudomonadota</taxon>
        <taxon>Alphaproteobacteria</taxon>
        <taxon>Acetobacterales</taxon>
        <taxon>Acetobacteraceae</taxon>
        <taxon>Gluconobacter</taxon>
    </lineage>
</organism>
<dbReference type="PROSITE" id="PS50929">
    <property type="entry name" value="ABC_TM1F"/>
    <property type="match status" value="1"/>
</dbReference>
<dbReference type="NCBIfam" id="TIGR02868">
    <property type="entry name" value="CydC"/>
    <property type="match status" value="1"/>
</dbReference>
<feature type="domain" description="ABC transporter" evidence="8">
    <location>
        <begin position="347"/>
        <end position="563"/>
    </location>
</feature>
<keyword evidence="4" id="KW-0067">ATP-binding</keyword>
<evidence type="ECO:0000256" key="1">
    <source>
        <dbReference type="ARBA" id="ARBA00004651"/>
    </source>
</evidence>
<dbReference type="InterPro" id="IPR011527">
    <property type="entry name" value="ABC1_TM_dom"/>
</dbReference>
<dbReference type="PROSITE" id="PS50893">
    <property type="entry name" value="ABC_TRANSPORTER_2"/>
    <property type="match status" value="1"/>
</dbReference>
<proteinExistence type="predicted"/>
<dbReference type="InterPro" id="IPR039421">
    <property type="entry name" value="Type_1_exporter"/>
</dbReference>
<dbReference type="InterPro" id="IPR036640">
    <property type="entry name" value="ABC1_TM_sf"/>
</dbReference>
<dbReference type="RefSeq" id="WP_146863471.1">
    <property type="nucleotide sequence ID" value="NZ_BARK01000029.1"/>
</dbReference>
<evidence type="ECO:0000259" key="9">
    <source>
        <dbReference type="PROSITE" id="PS50929"/>
    </source>
</evidence>
<dbReference type="GO" id="GO:0015421">
    <property type="term" value="F:ABC-type oligopeptide transporter activity"/>
    <property type="evidence" value="ECO:0007669"/>
    <property type="project" value="TreeGrafter"/>
</dbReference>
<evidence type="ECO:0000256" key="7">
    <source>
        <dbReference type="SAM" id="Phobius"/>
    </source>
</evidence>
<protein>
    <recommendedName>
        <fullName evidence="12">Thiol reductant ABC exporter subunit CydC</fullName>
    </recommendedName>
</protein>
<dbReference type="InterPro" id="IPR014223">
    <property type="entry name" value="ABC_CydC/D"/>
</dbReference>
<dbReference type="GO" id="GO:0034775">
    <property type="term" value="P:glutathione transmembrane transport"/>
    <property type="evidence" value="ECO:0007669"/>
    <property type="project" value="InterPro"/>
</dbReference>
<feature type="transmembrane region" description="Helical" evidence="7">
    <location>
        <begin position="63"/>
        <end position="87"/>
    </location>
</feature>
<keyword evidence="6 7" id="KW-0472">Membrane</keyword>
<evidence type="ECO:0000256" key="6">
    <source>
        <dbReference type="ARBA" id="ARBA00023136"/>
    </source>
</evidence>
<evidence type="ECO:0000256" key="5">
    <source>
        <dbReference type="ARBA" id="ARBA00022989"/>
    </source>
</evidence>
<dbReference type="OrthoDB" id="5288404at2"/>